<feature type="region of interest" description="Disordered" evidence="2">
    <location>
        <begin position="114"/>
        <end position="155"/>
    </location>
</feature>
<feature type="region of interest" description="Disordered" evidence="2">
    <location>
        <begin position="1"/>
        <end position="22"/>
    </location>
</feature>
<evidence type="ECO:0000256" key="2">
    <source>
        <dbReference type="SAM" id="MobiDB-lite"/>
    </source>
</evidence>
<dbReference type="Proteomes" id="UP001255856">
    <property type="component" value="Unassembled WGS sequence"/>
</dbReference>
<name>A0AAD9MJ63_PROWI</name>
<gene>
    <name evidence="3" type="ORF">QBZ16_001416</name>
</gene>
<keyword evidence="1" id="KW-0175">Coiled coil</keyword>
<feature type="coiled-coil region" evidence="1">
    <location>
        <begin position="179"/>
        <end position="213"/>
    </location>
</feature>
<organism evidence="3 4">
    <name type="scientific">Prototheca wickerhamii</name>
    <dbReference type="NCBI Taxonomy" id="3111"/>
    <lineage>
        <taxon>Eukaryota</taxon>
        <taxon>Viridiplantae</taxon>
        <taxon>Chlorophyta</taxon>
        <taxon>core chlorophytes</taxon>
        <taxon>Trebouxiophyceae</taxon>
        <taxon>Chlorellales</taxon>
        <taxon>Chlorellaceae</taxon>
        <taxon>Prototheca</taxon>
    </lineage>
</organism>
<protein>
    <submittedName>
        <fullName evidence="3">Uncharacterized protein</fullName>
    </submittedName>
</protein>
<proteinExistence type="predicted"/>
<sequence>MDSGLEEEVQKERRRRREAGLAAKESMQSLAARIPVIEATIMSRNQRLREQSVDILDRLRALRSSILGEGKTGFQRAPLLDSVDQASAGNLGWRIASAIESLVGSEGVVPRTFAAEGSMPSTPTLAQARATPGRTPAAPLSPPAAPSPGNPDRVSGALEQMESVLPRYRAATLAAQTQCAVLREALSATERERDELAQQLSKWRLTAETEEARAAELGAALHSERERSERERVLEATVARGRAELEETRALLREQRETAAELEQLVSAQASDVTAALELVARRGGDEGLSAGKPGLYATEDATLAKQRAAAAESDPAWRIPSARRQQPVDDGLEDMLRGLQLAVAQAMAPEPLPAHH</sequence>
<dbReference type="EMBL" id="JASFZW010000012">
    <property type="protein sequence ID" value="KAK2076080.1"/>
    <property type="molecule type" value="Genomic_DNA"/>
</dbReference>
<dbReference type="AlphaFoldDB" id="A0AAD9MJ63"/>
<evidence type="ECO:0000256" key="1">
    <source>
        <dbReference type="SAM" id="Coils"/>
    </source>
</evidence>
<reference evidence="3" key="1">
    <citation type="submission" date="2021-01" db="EMBL/GenBank/DDBJ databases">
        <authorList>
            <person name="Eckstrom K.M.E."/>
        </authorList>
    </citation>
    <scope>NUCLEOTIDE SEQUENCE</scope>
    <source>
        <strain evidence="3">UVCC 0001</strain>
    </source>
</reference>
<feature type="compositionally biased region" description="Pro residues" evidence="2">
    <location>
        <begin position="139"/>
        <end position="149"/>
    </location>
</feature>
<evidence type="ECO:0000313" key="3">
    <source>
        <dbReference type="EMBL" id="KAK2076080.1"/>
    </source>
</evidence>
<keyword evidence="4" id="KW-1185">Reference proteome</keyword>
<feature type="coiled-coil region" evidence="1">
    <location>
        <begin position="238"/>
        <end position="265"/>
    </location>
</feature>
<feature type="compositionally biased region" description="Low complexity" evidence="2">
    <location>
        <begin position="126"/>
        <end position="138"/>
    </location>
</feature>
<feature type="region of interest" description="Disordered" evidence="2">
    <location>
        <begin position="309"/>
        <end position="330"/>
    </location>
</feature>
<comment type="caution">
    <text evidence="3">The sequence shown here is derived from an EMBL/GenBank/DDBJ whole genome shotgun (WGS) entry which is preliminary data.</text>
</comment>
<evidence type="ECO:0000313" key="4">
    <source>
        <dbReference type="Proteomes" id="UP001255856"/>
    </source>
</evidence>
<accession>A0AAD9MJ63</accession>